<reference evidence="3" key="2">
    <citation type="submission" date="2016-04" db="EMBL/GenBank/DDBJ databases">
        <title>Planomonospora sphaerica JCM9374 whole genome shotgun sequence.</title>
        <authorList>
            <person name="Suzuki T."/>
            <person name="Dohra H."/>
            <person name="Kodani S."/>
        </authorList>
    </citation>
    <scope>NUCLEOTIDE SEQUENCE [LARGE SCALE GENOMIC DNA]</scope>
    <source>
        <strain evidence="3">JCM 9374</strain>
    </source>
</reference>
<dbReference type="EMBL" id="BDCX01000004">
    <property type="protein sequence ID" value="GAT66524.1"/>
    <property type="molecule type" value="Genomic_DNA"/>
</dbReference>
<name>A0A161LGL9_9ACTN</name>
<evidence type="ECO:0000313" key="2">
    <source>
        <dbReference type="EMBL" id="GAT66524.1"/>
    </source>
</evidence>
<feature type="domain" description="PAS" evidence="1">
    <location>
        <begin position="26"/>
        <end position="77"/>
    </location>
</feature>
<dbReference type="Gene3D" id="3.30.450.20">
    <property type="entry name" value="PAS domain"/>
    <property type="match status" value="1"/>
</dbReference>
<dbReference type="InterPro" id="IPR013655">
    <property type="entry name" value="PAS_fold_3"/>
</dbReference>
<dbReference type="NCBIfam" id="TIGR00229">
    <property type="entry name" value="sensory_box"/>
    <property type="match status" value="1"/>
</dbReference>
<proteinExistence type="predicted"/>
<dbReference type="InterPro" id="IPR000014">
    <property type="entry name" value="PAS"/>
</dbReference>
<dbReference type="CDD" id="cd00130">
    <property type="entry name" value="PAS"/>
    <property type="match status" value="1"/>
</dbReference>
<dbReference type="Pfam" id="PF08447">
    <property type="entry name" value="PAS_3"/>
    <property type="match status" value="1"/>
</dbReference>
<evidence type="ECO:0000259" key="1">
    <source>
        <dbReference type="PROSITE" id="PS50112"/>
    </source>
</evidence>
<dbReference type="PROSITE" id="PS50112">
    <property type="entry name" value="PAS"/>
    <property type="match status" value="1"/>
</dbReference>
<dbReference type="OrthoDB" id="266313at2"/>
<dbReference type="RefSeq" id="WP_068896637.1">
    <property type="nucleotide sequence ID" value="NZ_BDCX01000004.1"/>
</dbReference>
<dbReference type="STRING" id="161355.PS9374_02174"/>
<organism evidence="2 3">
    <name type="scientific">Planomonospora sphaerica</name>
    <dbReference type="NCBI Taxonomy" id="161355"/>
    <lineage>
        <taxon>Bacteria</taxon>
        <taxon>Bacillati</taxon>
        <taxon>Actinomycetota</taxon>
        <taxon>Actinomycetes</taxon>
        <taxon>Streptosporangiales</taxon>
        <taxon>Streptosporangiaceae</taxon>
        <taxon>Planomonospora</taxon>
    </lineage>
</organism>
<gene>
    <name evidence="2" type="ORF">PS9374_02174</name>
</gene>
<dbReference type="Proteomes" id="UP000077701">
    <property type="component" value="Unassembled WGS sequence"/>
</dbReference>
<protein>
    <submittedName>
        <fullName evidence="2">Chemotaxis protein</fullName>
    </submittedName>
</protein>
<dbReference type="SUPFAM" id="SSF55785">
    <property type="entry name" value="PYP-like sensor domain (PAS domain)"/>
    <property type="match status" value="1"/>
</dbReference>
<reference evidence="2 3" key="1">
    <citation type="journal article" date="2016" name="Genome Announc.">
        <title>Draft Genome Sequence of Planomonospora sphaerica JCM9374, a Rare Actinomycete.</title>
        <authorList>
            <person name="Dohra H."/>
            <person name="Suzuki T."/>
            <person name="Inoue Y."/>
            <person name="Kodani S."/>
        </authorList>
    </citation>
    <scope>NUCLEOTIDE SEQUENCE [LARGE SCALE GENOMIC DNA]</scope>
    <source>
        <strain evidence="2 3">JCM 9374</strain>
    </source>
</reference>
<comment type="caution">
    <text evidence="2">The sequence shown here is derived from an EMBL/GenBank/DDBJ whole genome shotgun (WGS) entry which is preliminary data.</text>
</comment>
<dbReference type="InterPro" id="IPR035965">
    <property type="entry name" value="PAS-like_dom_sf"/>
</dbReference>
<keyword evidence="3" id="KW-1185">Reference proteome</keyword>
<evidence type="ECO:0000313" key="3">
    <source>
        <dbReference type="Proteomes" id="UP000077701"/>
    </source>
</evidence>
<accession>A0A161LGL9</accession>
<dbReference type="AlphaFoldDB" id="A0A161LGL9"/>
<sequence>MRASGLRPTGVERTFDPGEIIVTKTDLQGRITYANDVFLRVSAYPEEETLGRPHNMIRHPDMPRCVFALLWETLKQGREIFAYIVNLAGDGAHYWVFAHVTPSTDARGQVVGYHSNRRVPARSALRRVEPLYASLAAEERRHARPAEAVAAGTALLERTLEEQNMSYEEFVWSLAGQGAAR</sequence>